<organism evidence="5 6">
    <name type="scientific">Adineta steineri</name>
    <dbReference type="NCBI Taxonomy" id="433720"/>
    <lineage>
        <taxon>Eukaryota</taxon>
        <taxon>Metazoa</taxon>
        <taxon>Spiralia</taxon>
        <taxon>Gnathifera</taxon>
        <taxon>Rotifera</taxon>
        <taxon>Eurotatoria</taxon>
        <taxon>Bdelloidea</taxon>
        <taxon>Adinetida</taxon>
        <taxon>Adinetidae</taxon>
        <taxon>Adineta</taxon>
    </lineage>
</organism>
<dbReference type="PANTHER" id="PTHR12697:SF20">
    <property type="entry name" value="HEAT REPEAT-CONTAINING PROTEIN 4"/>
    <property type="match status" value="1"/>
</dbReference>
<reference evidence="5" key="1">
    <citation type="submission" date="2021-02" db="EMBL/GenBank/DDBJ databases">
        <authorList>
            <person name="Nowell W R."/>
        </authorList>
    </citation>
    <scope>NUCLEOTIDE SEQUENCE</scope>
</reference>
<dbReference type="PANTHER" id="PTHR12697">
    <property type="entry name" value="PBS LYASE HEAT-LIKE PROTEIN"/>
    <property type="match status" value="1"/>
</dbReference>
<dbReference type="Gene3D" id="3.40.50.300">
    <property type="entry name" value="P-loop containing nucleotide triphosphate hydrolases"/>
    <property type="match status" value="1"/>
</dbReference>
<dbReference type="Gene3D" id="1.25.10.10">
    <property type="entry name" value="Leucine-rich Repeat Variant"/>
    <property type="match status" value="4"/>
</dbReference>
<evidence type="ECO:0000256" key="3">
    <source>
        <dbReference type="SAM" id="MobiDB-lite"/>
    </source>
</evidence>
<proteinExistence type="predicted"/>
<accession>A0A819TDE5</accession>
<dbReference type="PROSITE" id="PS50837">
    <property type="entry name" value="NACHT"/>
    <property type="match status" value="1"/>
</dbReference>
<comment type="caution">
    <text evidence="5">The sequence shown here is derived from an EMBL/GenBank/DDBJ whole genome shotgun (WGS) entry which is preliminary data.</text>
</comment>
<dbReference type="Proteomes" id="UP000663868">
    <property type="component" value="Unassembled WGS sequence"/>
</dbReference>
<dbReference type="InterPro" id="IPR007111">
    <property type="entry name" value="NACHT_NTPase"/>
</dbReference>
<dbReference type="InterPro" id="IPR027417">
    <property type="entry name" value="P-loop_NTPase"/>
</dbReference>
<evidence type="ECO:0000256" key="2">
    <source>
        <dbReference type="PROSITE-ProRule" id="PRU00103"/>
    </source>
</evidence>
<dbReference type="Pfam" id="PF13646">
    <property type="entry name" value="HEAT_2"/>
    <property type="match status" value="3"/>
</dbReference>
<name>A0A819TDE5_9BILA</name>
<dbReference type="Pfam" id="PF05729">
    <property type="entry name" value="NACHT"/>
    <property type="match status" value="1"/>
</dbReference>
<dbReference type="GO" id="GO:0019135">
    <property type="term" value="F:deoxyhypusine monooxygenase activity"/>
    <property type="evidence" value="ECO:0007669"/>
    <property type="project" value="TreeGrafter"/>
</dbReference>
<feature type="repeat" description="HEAT" evidence="2">
    <location>
        <begin position="870"/>
        <end position="908"/>
    </location>
</feature>
<dbReference type="SUPFAM" id="SSF48371">
    <property type="entry name" value="ARM repeat"/>
    <property type="match status" value="1"/>
</dbReference>
<gene>
    <name evidence="5" type="ORF">KXQ929_LOCUS32749</name>
</gene>
<dbReference type="InterPro" id="IPR004155">
    <property type="entry name" value="PBS_lyase_HEAT"/>
</dbReference>
<feature type="domain" description="NACHT" evidence="4">
    <location>
        <begin position="203"/>
        <end position="299"/>
    </location>
</feature>
<dbReference type="SUPFAM" id="SSF52540">
    <property type="entry name" value="P-loop containing nucleoside triphosphate hydrolases"/>
    <property type="match status" value="1"/>
</dbReference>
<dbReference type="InterPro" id="IPR016024">
    <property type="entry name" value="ARM-type_fold"/>
</dbReference>
<comment type="function">
    <text evidence="1">Catalyzes the hydroxylation of the N(6)-(4-aminobutyl)-L-lysine intermediate produced by deoxyhypusine synthase/DHPS on a critical lysine of the eukaryotic translation initiation factor 5A/eIF-5A. This is the second step of the post-translational modification of that lysine into an unusual amino acid residue named hypusine. Hypusination is unique to mature eIF-5A factor and is essential for its function.</text>
</comment>
<protein>
    <recommendedName>
        <fullName evidence="4">NACHT domain-containing protein</fullName>
    </recommendedName>
</protein>
<evidence type="ECO:0000313" key="5">
    <source>
        <dbReference type="EMBL" id="CAF4071138.1"/>
    </source>
</evidence>
<dbReference type="SMART" id="SM00567">
    <property type="entry name" value="EZ_HEAT"/>
    <property type="match status" value="11"/>
</dbReference>
<evidence type="ECO:0000313" key="6">
    <source>
        <dbReference type="Proteomes" id="UP000663868"/>
    </source>
</evidence>
<dbReference type="InterPro" id="IPR021133">
    <property type="entry name" value="HEAT_type_2"/>
</dbReference>
<evidence type="ECO:0000259" key="4">
    <source>
        <dbReference type="PROSITE" id="PS50837"/>
    </source>
</evidence>
<dbReference type="PROSITE" id="PS50077">
    <property type="entry name" value="HEAT_REPEAT"/>
    <property type="match status" value="2"/>
</dbReference>
<feature type="region of interest" description="Disordered" evidence="3">
    <location>
        <begin position="143"/>
        <end position="162"/>
    </location>
</feature>
<dbReference type="EMBL" id="CAJOBB010004037">
    <property type="protein sequence ID" value="CAF4071138.1"/>
    <property type="molecule type" value="Genomic_DNA"/>
</dbReference>
<dbReference type="AlphaFoldDB" id="A0A819TDE5"/>
<dbReference type="InterPro" id="IPR011989">
    <property type="entry name" value="ARM-like"/>
</dbReference>
<sequence length="1139" mass="127908">MNRTVDGVEVVCCFMTPEYQDSINCKNELQCAKEKKKHIIPCMIGDKQNKQWKPTDWLECLTAGLNHIDLREESDSNIRLKAEELISRIINQSSVSSQYSLVNAIKAKYLKEDKIKRILNEEDTFSIEQSYINLTMVNTEEQHGIKEKSRKHEVKNISDPGEEQDYRWKHQDSKFLGAYGEMYGDKVPTDIEQIFQESKYPIKKVLVLGRRGIGKSTFCQYVAYRWAKGELCSCYELIVLIDLSKLTDTRYPATKLYTAVDLVEREYASFANLSDEEKKSFQQKCNNEKVLWILDGYDEFAANIPEQLKQCFNDIRDKQNHILTSSSYDIAISHDVKMEIIGFTNDNIPRYVEQFFRQTVGELTNASSQGQKLLDFLYSNRRIWRLARILVNLELICRLWADPSWLETKALTMPALYEEFVLWLSRRHLAKDNKNQEQMTKEAVHKQFHKELQFLEHLAFKMMKNDKIIISSSLMQETEIETEYYLHEHSPVLQMGILKPYKNKSFENQNETITQYYFIHPSYQELFAACYLLKTLKSSNNNEATHFIKHKKYNQRFRLMFVFAAGLLAQSDYQSCTDTFWTTIQEEPIDLIGIRHFQLLTECIDELGACTALGNIDLNEMAKQLTGILIIALRNTNTGVYSVACEVLAKLGEKVTTNLVIGDVIHALGHKCLWVRVMACKVLGKIGEKAPSNEMLIALTNTLSDAVYEVTSSACEALMTFGEKAATKEVIAALIKALRNRNSYVRVNACEVLGTIGEKAASTEALTILVGALGDESEYLRKSVCKTLGNIGEKAATKEVIAALIKALRDKNSGVRVNACETLGKIQEKPATTEAIAGLSNALLDKELVVRNMASSILVDLGEKAITVEVITVLINALGDEDLSVRTNAREALIELGRKVPTNELIARLSNALGNVDIWIRDSACSILGGIGENAATEEVITAVVNALDDEDEDVRASASSALKRFGEKAATKEVIAALHNAVDNGDEYMSSCAYIALGKIDEKVATEKVITYLVNILIDKNSSYRLSACEALGNIGETETTNTVLVALVNALRDKSKPLRESACETLGKLGIKAATNEIIAALRHILDNEDEYMINCTCIALGQIGEQAATKSVLQTGNMFETMREDRFGNDTTRSVP</sequence>
<feature type="repeat" description="HEAT" evidence="2">
    <location>
        <begin position="940"/>
        <end position="977"/>
    </location>
</feature>
<evidence type="ECO:0000256" key="1">
    <source>
        <dbReference type="ARBA" id="ARBA00045876"/>
    </source>
</evidence>